<keyword evidence="4" id="KW-0238">DNA-binding</keyword>
<proteinExistence type="predicted"/>
<evidence type="ECO:0000256" key="3">
    <source>
        <dbReference type="ARBA" id="ARBA00023015"/>
    </source>
</evidence>
<dbReference type="Pfam" id="PF00072">
    <property type="entry name" value="Response_reg"/>
    <property type="match status" value="1"/>
</dbReference>
<protein>
    <submittedName>
        <fullName evidence="8">Two-component transcriptional response regulator, LuxR family</fullName>
    </submittedName>
</protein>
<reference evidence="8" key="1">
    <citation type="submission" date="2018-06" db="EMBL/GenBank/DDBJ databases">
        <authorList>
            <person name="Zhirakovskaya E."/>
        </authorList>
    </citation>
    <scope>NUCLEOTIDE SEQUENCE</scope>
</reference>
<feature type="domain" description="Response regulatory" evidence="6">
    <location>
        <begin position="2"/>
        <end position="117"/>
    </location>
</feature>
<dbReference type="SMART" id="SM00448">
    <property type="entry name" value="REC"/>
    <property type="match status" value="1"/>
</dbReference>
<evidence type="ECO:0000256" key="5">
    <source>
        <dbReference type="ARBA" id="ARBA00023163"/>
    </source>
</evidence>
<dbReference type="PANTHER" id="PTHR48111">
    <property type="entry name" value="REGULATOR OF RPOS"/>
    <property type="match status" value="1"/>
</dbReference>
<evidence type="ECO:0000259" key="6">
    <source>
        <dbReference type="PROSITE" id="PS50110"/>
    </source>
</evidence>
<dbReference type="GO" id="GO:0006355">
    <property type="term" value="P:regulation of DNA-templated transcription"/>
    <property type="evidence" value="ECO:0007669"/>
    <property type="project" value="InterPro"/>
</dbReference>
<dbReference type="PANTHER" id="PTHR48111:SF22">
    <property type="entry name" value="REGULATOR OF RPOS"/>
    <property type="match status" value="1"/>
</dbReference>
<evidence type="ECO:0000259" key="7">
    <source>
        <dbReference type="PROSITE" id="PS51755"/>
    </source>
</evidence>
<gene>
    <name evidence="8" type="ORF">MNBD_BACTEROID01-2951</name>
</gene>
<organism evidence="8">
    <name type="scientific">hydrothermal vent metagenome</name>
    <dbReference type="NCBI Taxonomy" id="652676"/>
    <lineage>
        <taxon>unclassified sequences</taxon>
        <taxon>metagenomes</taxon>
        <taxon>ecological metagenomes</taxon>
    </lineage>
</organism>
<accession>A0A3B0UG94</accession>
<dbReference type="Gene3D" id="3.40.50.2300">
    <property type="match status" value="1"/>
</dbReference>
<dbReference type="Gene3D" id="6.10.250.690">
    <property type="match status" value="1"/>
</dbReference>
<name>A0A3B0UG94_9ZZZZ</name>
<keyword evidence="2" id="KW-0902">Two-component regulatory system</keyword>
<keyword evidence="5" id="KW-0804">Transcription</keyword>
<dbReference type="GO" id="GO:0032993">
    <property type="term" value="C:protein-DNA complex"/>
    <property type="evidence" value="ECO:0007669"/>
    <property type="project" value="TreeGrafter"/>
</dbReference>
<dbReference type="InterPro" id="IPR001867">
    <property type="entry name" value="OmpR/PhoB-type_DNA-bd"/>
</dbReference>
<feature type="domain" description="OmpR/PhoB-type" evidence="7">
    <location>
        <begin position="125"/>
        <end position="225"/>
    </location>
</feature>
<dbReference type="InterPro" id="IPR036388">
    <property type="entry name" value="WH-like_DNA-bd_sf"/>
</dbReference>
<evidence type="ECO:0000256" key="4">
    <source>
        <dbReference type="ARBA" id="ARBA00023125"/>
    </source>
</evidence>
<keyword evidence="1" id="KW-0597">Phosphoprotein</keyword>
<dbReference type="SMART" id="SM00862">
    <property type="entry name" value="Trans_reg_C"/>
    <property type="match status" value="1"/>
</dbReference>
<dbReference type="GO" id="GO:0005829">
    <property type="term" value="C:cytosol"/>
    <property type="evidence" value="ECO:0007669"/>
    <property type="project" value="TreeGrafter"/>
</dbReference>
<evidence type="ECO:0000256" key="2">
    <source>
        <dbReference type="ARBA" id="ARBA00023012"/>
    </source>
</evidence>
<dbReference type="PROSITE" id="PS51755">
    <property type="entry name" value="OMPR_PHOB"/>
    <property type="match status" value="1"/>
</dbReference>
<dbReference type="InterPro" id="IPR001789">
    <property type="entry name" value="Sig_transdc_resp-reg_receiver"/>
</dbReference>
<sequence length="226" mass="26091">MKILIVEDEKTLSDSIVEYLEIEGGHLCEAVYNYDNAVEKIELYEYDCIVVDINLPDGSGLDIIRLIKSKSKTMGIIIISGRDSIEDRIEGLEIGADNYLTKPFHLAELNAHLRSINRRINFNGNNKIVLNEIEIIPDEHRAFVHNKELKLTRKEFEVLLFFISNKNKVITKIGLAEHLWGDFMDASDSFDFIYTHIKNLRKKLLKEGCEDYIQTVYGVGYKFYVP</sequence>
<dbReference type="GO" id="GO:0000156">
    <property type="term" value="F:phosphorelay response regulator activity"/>
    <property type="evidence" value="ECO:0007669"/>
    <property type="project" value="TreeGrafter"/>
</dbReference>
<dbReference type="Gene3D" id="1.10.10.10">
    <property type="entry name" value="Winged helix-like DNA-binding domain superfamily/Winged helix DNA-binding domain"/>
    <property type="match status" value="1"/>
</dbReference>
<keyword evidence="3" id="KW-0805">Transcription regulation</keyword>
<dbReference type="SUPFAM" id="SSF52172">
    <property type="entry name" value="CheY-like"/>
    <property type="match status" value="1"/>
</dbReference>
<evidence type="ECO:0000313" key="8">
    <source>
        <dbReference type="EMBL" id="VAW24297.1"/>
    </source>
</evidence>
<dbReference type="CDD" id="cd00383">
    <property type="entry name" value="trans_reg_C"/>
    <property type="match status" value="1"/>
</dbReference>
<evidence type="ECO:0000256" key="1">
    <source>
        <dbReference type="ARBA" id="ARBA00022553"/>
    </source>
</evidence>
<dbReference type="PROSITE" id="PS50110">
    <property type="entry name" value="RESPONSE_REGULATORY"/>
    <property type="match status" value="1"/>
</dbReference>
<dbReference type="EMBL" id="UOEP01000209">
    <property type="protein sequence ID" value="VAW24297.1"/>
    <property type="molecule type" value="Genomic_DNA"/>
</dbReference>
<dbReference type="GO" id="GO:0000976">
    <property type="term" value="F:transcription cis-regulatory region binding"/>
    <property type="evidence" value="ECO:0007669"/>
    <property type="project" value="TreeGrafter"/>
</dbReference>
<dbReference type="AlphaFoldDB" id="A0A3B0UG94"/>
<dbReference type="InterPro" id="IPR011006">
    <property type="entry name" value="CheY-like_superfamily"/>
</dbReference>
<dbReference type="InterPro" id="IPR039420">
    <property type="entry name" value="WalR-like"/>
</dbReference>
<dbReference type="Pfam" id="PF00486">
    <property type="entry name" value="Trans_reg_C"/>
    <property type="match status" value="1"/>
</dbReference>